<evidence type="ECO:0000256" key="1">
    <source>
        <dbReference type="ARBA" id="ARBA00022737"/>
    </source>
</evidence>
<reference evidence="6 7" key="1">
    <citation type="submission" date="2020-06" db="EMBL/GenBank/DDBJ databases">
        <authorList>
            <consortium name="Wellcome Sanger Institute Data Sharing"/>
        </authorList>
    </citation>
    <scope>NUCLEOTIDE SEQUENCE [LARGE SCALE GENOMIC DNA]</scope>
</reference>
<dbReference type="PANTHER" id="PTHR24188">
    <property type="entry name" value="ANKYRIN REPEAT PROTEIN"/>
    <property type="match status" value="1"/>
</dbReference>
<feature type="repeat" description="ANK" evidence="3">
    <location>
        <begin position="625"/>
        <end position="657"/>
    </location>
</feature>
<keyword evidence="1" id="KW-0677">Repeat</keyword>
<evidence type="ECO:0000256" key="4">
    <source>
        <dbReference type="SAM" id="MobiDB-lite"/>
    </source>
</evidence>
<feature type="repeat" description="ANK" evidence="3">
    <location>
        <begin position="273"/>
        <end position="305"/>
    </location>
</feature>
<dbReference type="Pfam" id="PF00023">
    <property type="entry name" value="Ank"/>
    <property type="match status" value="2"/>
</dbReference>
<keyword evidence="7" id="KW-1185">Reference proteome</keyword>
<reference evidence="6" key="3">
    <citation type="submission" date="2025-09" db="UniProtKB">
        <authorList>
            <consortium name="Ensembl"/>
        </authorList>
    </citation>
    <scope>IDENTIFICATION</scope>
</reference>
<dbReference type="GeneID" id="114769434"/>
<protein>
    <submittedName>
        <fullName evidence="6">CARD- and ANK-containing Inflammasome Adaptor Protein</fullName>
    </submittedName>
</protein>
<dbReference type="InterPro" id="IPR036770">
    <property type="entry name" value="Ankyrin_rpt-contain_sf"/>
</dbReference>
<dbReference type="Pfam" id="PF00619">
    <property type="entry name" value="CARD"/>
    <property type="match status" value="1"/>
</dbReference>
<feature type="repeat" description="ANK" evidence="3">
    <location>
        <begin position="693"/>
        <end position="729"/>
    </location>
</feature>
<dbReference type="Pfam" id="PF12796">
    <property type="entry name" value="Ank_2"/>
    <property type="match status" value="5"/>
</dbReference>
<dbReference type="CDD" id="cd01671">
    <property type="entry name" value="CARD"/>
    <property type="match status" value="1"/>
</dbReference>
<dbReference type="Ensembl" id="ENSDCDT00010046900.1">
    <property type="protein sequence ID" value="ENSDCDP00010037338.1"/>
    <property type="gene ID" value="ENSDCDG00010024351.1"/>
</dbReference>
<dbReference type="PRINTS" id="PR01415">
    <property type="entry name" value="ANKYRIN"/>
</dbReference>
<feature type="repeat" description="ANK" evidence="3">
    <location>
        <begin position="240"/>
        <end position="272"/>
    </location>
</feature>
<dbReference type="PROSITE" id="PS50088">
    <property type="entry name" value="ANK_REPEAT"/>
    <property type="match status" value="13"/>
</dbReference>
<sequence>MLRESSRDETGSTKSHTNPYATEVIRIKRKELVEGISNTEGLLDLLINHGAFSPEKKLLVSRIHAQVERNSKMLNMLIYQGERACRIFFYPCLKQAEPDLYHMMRRYVGGVNEGIRDPRRQLIGYLIERDKQGTNPNSTDKAFSKTSQKASSGVDTSQKIIKDETKVQEPLDLDHNPTEVFKAVAAGDVHLLEKLWRHKKPNAVSLPYDDLLHVAAEHGQLASMELLLHCGAQLTATDGRGRTALHVAAESGDVGATAALVKSGADIYTRDHASNTPLHLAVQRGHQGVVQALVDEEKHFENRATFLHMAAMEDDHTLTEVLLKTGTEVDSKDVQKKTALFHAVSRGNERTTALLLRAGARVRSGVLNAALDLNRRSMLTMLLQHSGGTVSPEAAKAALFEATRRNLDEAAAALVDVGTDVNARDSLEYTPLLLAAELGHVEVFRVLVSRNANLGRRLPDFTTVLHLAAQSGSVTIAQVLLDSGFDPDTTGPKDQTPLHVAALHNQPAVASLLLLAGARVDAVTHDGHTALHLASRDGRSEVASQLVQAGADLHVRDKQGRTALHLAAPQGEAAVARLLASAGAECDAADKEKKTPLHLAARWGRTEVMSALLAGKAKVGARDMDGCTALHYAAASGHADGAALLLATGKNKNADEKNARRRTPLHAASEQGHKAVVDLLLRSGAKINSKDGNKDTPLHCASRSGHVGAVQTLVNWLDGQRADLQATNNVNRTPLQVAEAGDLHAHELIATLLKKKMCLIK</sequence>
<dbReference type="RefSeq" id="XP_028818274.1">
    <property type="nucleotide sequence ID" value="XM_028962441.1"/>
</dbReference>
<dbReference type="GO" id="GO:0042981">
    <property type="term" value="P:regulation of apoptotic process"/>
    <property type="evidence" value="ECO:0007669"/>
    <property type="project" value="InterPro"/>
</dbReference>
<dbReference type="SUPFAM" id="SSF48403">
    <property type="entry name" value="Ankyrin repeat"/>
    <property type="match status" value="2"/>
</dbReference>
<feature type="repeat" description="ANK" evidence="3">
    <location>
        <begin position="460"/>
        <end position="492"/>
    </location>
</feature>
<dbReference type="AlphaFoldDB" id="A0AAY4CW27"/>
<feature type="repeat" description="ANK" evidence="3">
    <location>
        <begin position="660"/>
        <end position="692"/>
    </location>
</feature>
<dbReference type="Gene3D" id="1.25.40.20">
    <property type="entry name" value="Ankyrin repeat-containing domain"/>
    <property type="match status" value="6"/>
</dbReference>
<dbReference type="Proteomes" id="UP000694580">
    <property type="component" value="Chromosome 19"/>
</dbReference>
<dbReference type="SMART" id="SM00248">
    <property type="entry name" value="ANK"/>
    <property type="match status" value="15"/>
</dbReference>
<dbReference type="SUPFAM" id="SSF47986">
    <property type="entry name" value="DEATH domain"/>
    <property type="match status" value="1"/>
</dbReference>
<gene>
    <name evidence="6" type="primary">caiap</name>
</gene>
<feature type="repeat" description="ANK" evidence="3">
    <location>
        <begin position="427"/>
        <end position="454"/>
    </location>
</feature>
<dbReference type="PANTHER" id="PTHR24188:SF29">
    <property type="entry name" value="GH09064P"/>
    <property type="match status" value="1"/>
</dbReference>
<feature type="repeat" description="ANK" evidence="3">
    <location>
        <begin position="559"/>
        <end position="591"/>
    </location>
</feature>
<dbReference type="InterPro" id="IPR002110">
    <property type="entry name" value="Ankyrin_rpt"/>
</dbReference>
<evidence type="ECO:0000313" key="6">
    <source>
        <dbReference type="Ensembl" id="ENSDCDP00010037338.1"/>
    </source>
</evidence>
<feature type="repeat" description="ANK" evidence="3">
    <location>
        <begin position="526"/>
        <end position="558"/>
    </location>
</feature>
<dbReference type="GeneTree" id="ENSGT00940000165489"/>
<evidence type="ECO:0000259" key="5">
    <source>
        <dbReference type="PROSITE" id="PS50209"/>
    </source>
</evidence>
<name>A0AAY4CW27_9TELE</name>
<reference evidence="6" key="2">
    <citation type="submission" date="2025-08" db="UniProtKB">
        <authorList>
            <consortium name="Ensembl"/>
        </authorList>
    </citation>
    <scope>IDENTIFICATION</scope>
</reference>
<dbReference type="InterPro" id="IPR001315">
    <property type="entry name" value="CARD"/>
</dbReference>
<feature type="domain" description="CARD" evidence="5">
    <location>
        <begin position="17"/>
        <end position="89"/>
    </location>
</feature>
<dbReference type="PROSITE" id="PS50209">
    <property type="entry name" value="CARD"/>
    <property type="match status" value="1"/>
</dbReference>
<organism evidence="6 7">
    <name type="scientific">Denticeps clupeoides</name>
    <name type="common">denticle herring</name>
    <dbReference type="NCBI Taxonomy" id="299321"/>
    <lineage>
        <taxon>Eukaryota</taxon>
        <taxon>Metazoa</taxon>
        <taxon>Chordata</taxon>
        <taxon>Craniata</taxon>
        <taxon>Vertebrata</taxon>
        <taxon>Euteleostomi</taxon>
        <taxon>Actinopterygii</taxon>
        <taxon>Neopterygii</taxon>
        <taxon>Teleostei</taxon>
        <taxon>Clupei</taxon>
        <taxon>Clupeiformes</taxon>
        <taxon>Denticipitoidei</taxon>
        <taxon>Denticipitidae</taxon>
        <taxon>Denticeps</taxon>
    </lineage>
</organism>
<feature type="repeat" description="ANK" evidence="3">
    <location>
        <begin position="212"/>
        <end position="239"/>
    </location>
</feature>
<dbReference type="InterPro" id="IPR011029">
    <property type="entry name" value="DEATH-like_dom_sf"/>
</dbReference>
<evidence type="ECO:0000256" key="3">
    <source>
        <dbReference type="PROSITE-ProRule" id="PRU00023"/>
    </source>
</evidence>
<dbReference type="Gene3D" id="1.10.533.10">
    <property type="entry name" value="Death Domain, Fas"/>
    <property type="match status" value="1"/>
</dbReference>
<proteinExistence type="predicted"/>
<feature type="compositionally biased region" description="Polar residues" evidence="4">
    <location>
        <begin position="133"/>
        <end position="157"/>
    </location>
</feature>
<evidence type="ECO:0000313" key="7">
    <source>
        <dbReference type="Proteomes" id="UP000694580"/>
    </source>
</evidence>
<accession>A0AAY4CW27</accession>
<evidence type="ECO:0000256" key="2">
    <source>
        <dbReference type="ARBA" id="ARBA00023043"/>
    </source>
</evidence>
<feature type="repeat" description="ANK" evidence="3">
    <location>
        <begin position="302"/>
        <end position="334"/>
    </location>
</feature>
<feature type="region of interest" description="Disordered" evidence="4">
    <location>
        <begin position="129"/>
        <end position="157"/>
    </location>
</feature>
<feature type="repeat" description="ANK" evidence="3">
    <location>
        <begin position="493"/>
        <end position="525"/>
    </location>
</feature>
<feature type="repeat" description="ANK" evidence="3">
    <location>
        <begin position="592"/>
        <end position="624"/>
    </location>
</feature>
<dbReference type="PROSITE" id="PS50297">
    <property type="entry name" value="ANK_REP_REGION"/>
    <property type="match status" value="11"/>
</dbReference>
<keyword evidence="2 3" id="KW-0040">ANK repeat</keyword>